<dbReference type="EMBL" id="CP000656">
    <property type="protein sequence ID" value="ABP42557.1"/>
    <property type="molecule type" value="Genomic_DNA"/>
</dbReference>
<keyword evidence="1 2" id="KW-0812">Transmembrane</keyword>
<dbReference type="STRING" id="350054.Mflv_0061"/>
<reference evidence="2" key="1">
    <citation type="submission" date="2007-04" db="EMBL/GenBank/DDBJ databases">
        <authorList>
            <consortium name="US DOE Joint Genome Institute"/>
            <person name="Copeland A."/>
            <person name="Lucas S."/>
            <person name="Lapidus A."/>
            <person name="Barry K."/>
            <person name="Detter J.C."/>
            <person name="Glavina del Rio T."/>
            <person name="Hammon N."/>
            <person name="Israni S."/>
            <person name="Dalin E."/>
            <person name="Tice H."/>
            <person name="Pitluck S."/>
            <person name="Chain P."/>
            <person name="Malfatti S."/>
            <person name="Shin M."/>
            <person name="Vergez L."/>
            <person name="Schmutz J."/>
            <person name="Larimer F."/>
            <person name="Land M."/>
            <person name="Hauser L."/>
            <person name="Kyrpides N."/>
            <person name="Mikhailova N."/>
            <person name="Miller C."/>
            <person name="Richardson P."/>
        </authorList>
    </citation>
    <scope>NUCLEOTIDE SEQUENCE</scope>
    <source>
        <strain evidence="2">PYR-GCK</strain>
    </source>
</reference>
<gene>
    <name evidence="2" type="ordered locus">Mflv_0061</name>
</gene>
<accession>A4T347</accession>
<dbReference type="AlphaFoldDB" id="A4T347"/>
<evidence type="ECO:0000313" key="2">
    <source>
        <dbReference type="EMBL" id="ABP42557.1"/>
    </source>
</evidence>
<sequence>MSRRRALAEVLLGALAAVGCVAAWLGAATPVTVAPVLPGEPSTSSYTYYAPMLTLSLLLATLAGVLVVLGIARLRRTSAKPAPR</sequence>
<dbReference type="eggNOG" id="ENOG5031SBZ">
    <property type="taxonomic scope" value="Bacteria"/>
</dbReference>
<keyword evidence="1" id="KW-0472">Membrane</keyword>
<dbReference type="PROSITE" id="PS51257">
    <property type="entry name" value="PROKAR_LIPOPROTEIN"/>
    <property type="match status" value="1"/>
</dbReference>
<organism evidence="2">
    <name type="scientific">Mycolicibacterium gilvum (strain PYR-GCK)</name>
    <name type="common">Mycobacterium gilvum (strain PYR-GCK)</name>
    <dbReference type="NCBI Taxonomy" id="350054"/>
    <lineage>
        <taxon>Bacteria</taxon>
        <taxon>Bacillati</taxon>
        <taxon>Actinomycetota</taxon>
        <taxon>Actinomycetes</taxon>
        <taxon>Mycobacteriales</taxon>
        <taxon>Mycobacteriaceae</taxon>
        <taxon>Mycolicibacterium</taxon>
    </lineage>
</organism>
<dbReference type="KEGG" id="mgi:Mflv_0061"/>
<evidence type="ECO:0000256" key="1">
    <source>
        <dbReference type="SAM" id="Phobius"/>
    </source>
</evidence>
<feature type="transmembrane region" description="Helical" evidence="1">
    <location>
        <begin position="52"/>
        <end position="74"/>
    </location>
</feature>
<keyword evidence="1" id="KW-1133">Transmembrane helix</keyword>
<protein>
    <submittedName>
        <fullName evidence="2">Putative transmembrane protein</fullName>
    </submittedName>
</protein>
<proteinExistence type="predicted"/>
<reference evidence="2" key="2">
    <citation type="journal article" date="2013" name="PLoS ONE">
        <title>A Gene Expression Study of the Activities of Aromatic Ring-Cleavage Dioxygenases in Mycobacterium gilvum PYR-GCK to Changes in Salinity and pH during Pyrene Degradation.</title>
        <authorList>
            <person name="Badejo A.C."/>
            <person name="Badejo A.O."/>
            <person name="Shin K.H."/>
            <person name="Chai Y.G."/>
        </authorList>
    </citation>
    <scope>NUCLEOTIDE SEQUENCE [LARGE SCALE GENOMIC DNA]</scope>
    <source>
        <strain evidence="2">PYR-GCK</strain>
    </source>
</reference>
<name>A4T347_MYCGI</name>
<dbReference type="HOGENOM" id="CLU_192221_0_0_11"/>